<accession>A0A835MKN4</accession>
<proteinExistence type="predicted"/>
<reference evidence="1 2" key="1">
    <citation type="submission" date="2020-10" db="EMBL/GenBank/DDBJ databases">
        <title>Plant Genome Project.</title>
        <authorList>
            <person name="Zhang R.-G."/>
        </authorList>
    </citation>
    <scope>NUCLEOTIDE SEQUENCE [LARGE SCALE GENOMIC DNA]</scope>
    <source>
        <strain evidence="1">FAFU-HL-1</strain>
        <tissue evidence="1">Leaf</tissue>
    </source>
</reference>
<keyword evidence="2" id="KW-1185">Reference proteome</keyword>
<comment type="caution">
    <text evidence="1">The sequence shown here is derived from an EMBL/GenBank/DDBJ whole genome shotgun (WGS) entry which is preliminary data.</text>
</comment>
<protein>
    <submittedName>
        <fullName evidence="1">Uncharacterized protein</fullName>
    </submittedName>
</protein>
<dbReference type="Proteomes" id="UP000657918">
    <property type="component" value="Unassembled WGS sequence"/>
</dbReference>
<gene>
    <name evidence="1" type="ORF">SADUNF_Sadunf14G0089300</name>
</gene>
<name>A0A835MKN4_9ROSI</name>
<evidence type="ECO:0000313" key="2">
    <source>
        <dbReference type="Proteomes" id="UP000657918"/>
    </source>
</evidence>
<dbReference type="EMBL" id="JADGMS010000014">
    <property type="protein sequence ID" value="KAF9669260.1"/>
    <property type="molecule type" value="Genomic_DNA"/>
</dbReference>
<sequence>MGPCVSLINVILAPVADINNLTNKRPQCQRKHESFSAQFIEGQRSLSLSIYPGLNSFSLLLTLSFYLDY</sequence>
<dbReference type="AlphaFoldDB" id="A0A835MKN4"/>
<organism evidence="1 2">
    <name type="scientific">Salix dunnii</name>
    <dbReference type="NCBI Taxonomy" id="1413687"/>
    <lineage>
        <taxon>Eukaryota</taxon>
        <taxon>Viridiplantae</taxon>
        <taxon>Streptophyta</taxon>
        <taxon>Embryophyta</taxon>
        <taxon>Tracheophyta</taxon>
        <taxon>Spermatophyta</taxon>
        <taxon>Magnoliopsida</taxon>
        <taxon>eudicotyledons</taxon>
        <taxon>Gunneridae</taxon>
        <taxon>Pentapetalae</taxon>
        <taxon>rosids</taxon>
        <taxon>fabids</taxon>
        <taxon>Malpighiales</taxon>
        <taxon>Salicaceae</taxon>
        <taxon>Saliceae</taxon>
        <taxon>Salix</taxon>
    </lineage>
</organism>
<evidence type="ECO:0000313" key="1">
    <source>
        <dbReference type="EMBL" id="KAF9669260.1"/>
    </source>
</evidence>